<dbReference type="GO" id="GO:0015074">
    <property type="term" value="P:DNA integration"/>
    <property type="evidence" value="ECO:0007669"/>
    <property type="project" value="UniProtKB-KW"/>
</dbReference>
<dbReference type="Pfam" id="PF22022">
    <property type="entry name" value="Phage_int_M"/>
    <property type="match status" value="1"/>
</dbReference>
<dbReference type="InterPro" id="IPR002104">
    <property type="entry name" value="Integrase_catalytic"/>
</dbReference>
<sequence>MFEKDVLPFLGSVAVADVKKGHITQVTDAMLSRGVNRAAKIAFSLVRQMFRFAVDRDLIEHDPSVGIRKAKIGGKDVERDRVLSDDEIRLLAQKAPKAGLLVTTEAAIWIALSSYCRIGELLNSRWEHIDFEQKTWLIPSENSKNGKPHVVSLSGFAMTQFKRVQQINGKST</sequence>
<dbReference type="EMBL" id="CABVII010000001">
    <property type="protein sequence ID" value="VVO46180.1"/>
    <property type="molecule type" value="Genomic_DNA"/>
</dbReference>
<accession>A0A5E7G3G5</accession>
<dbReference type="Proteomes" id="UP000385207">
    <property type="component" value="Unassembled WGS sequence"/>
</dbReference>
<evidence type="ECO:0000313" key="7">
    <source>
        <dbReference type="Proteomes" id="UP000385207"/>
    </source>
</evidence>
<dbReference type="GO" id="GO:0006310">
    <property type="term" value="P:DNA recombination"/>
    <property type="evidence" value="ECO:0007669"/>
    <property type="project" value="UniProtKB-KW"/>
</dbReference>
<evidence type="ECO:0000256" key="1">
    <source>
        <dbReference type="ARBA" id="ARBA00008857"/>
    </source>
</evidence>
<feature type="domain" description="Tyr recombinase" evidence="5">
    <location>
        <begin position="78"/>
        <end position="172"/>
    </location>
</feature>
<dbReference type="SUPFAM" id="SSF56349">
    <property type="entry name" value="DNA breaking-rejoining enzymes"/>
    <property type="match status" value="1"/>
</dbReference>
<evidence type="ECO:0000313" key="6">
    <source>
        <dbReference type="EMBL" id="VVO46180.1"/>
    </source>
</evidence>
<name>A0A5E7G3G5_PSEFL</name>
<dbReference type="InterPro" id="IPR050808">
    <property type="entry name" value="Phage_Integrase"/>
</dbReference>
<dbReference type="PANTHER" id="PTHR30629:SF2">
    <property type="entry name" value="PROPHAGE INTEGRASE INTS-RELATED"/>
    <property type="match status" value="1"/>
</dbReference>
<dbReference type="InterPro" id="IPR011010">
    <property type="entry name" value="DNA_brk_join_enz"/>
</dbReference>
<keyword evidence="3" id="KW-0238">DNA-binding</keyword>
<evidence type="ECO:0000256" key="3">
    <source>
        <dbReference type="ARBA" id="ARBA00023125"/>
    </source>
</evidence>
<dbReference type="InterPro" id="IPR010998">
    <property type="entry name" value="Integrase_recombinase_N"/>
</dbReference>
<evidence type="ECO:0000256" key="2">
    <source>
        <dbReference type="ARBA" id="ARBA00022908"/>
    </source>
</evidence>
<keyword evidence="4" id="KW-0233">DNA recombination</keyword>
<dbReference type="InterPro" id="IPR013762">
    <property type="entry name" value="Integrase-like_cat_sf"/>
</dbReference>
<dbReference type="RefSeq" id="WP_224790612.1">
    <property type="nucleotide sequence ID" value="NZ_CABVII010000001.1"/>
</dbReference>
<dbReference type="AlphaFoldDB" id="A0A5E7G3G5"/>
<proteinExistence type="inferred from homology"/>
<dbReference type="PANTHER" id="PTHR30629">
    <property type="entry name" value="PROPHAGE INTEGRASE"/>
    <property type="match status" value="1"/>
</dbReference>
<reference evidence="6 7" key="1">
    <citation type="submission" date="2019-09" db="EMBL/GenBank/DDBJ databases">
        <authorList>
            <person name="Chandra G."/>
            <person name="Truman W A."/>
        </authorList>
    </citation>
    <scope>NUCLEOTIDE SEQUENCE [LARGE SCALE GENOMIC DNA]</scope>
    <source>
        <strain evidence="6">PS862</strain>
    </source>
</reference>
<comment type="similarity">
    <text evidence="1">Belongs to the 'phage' integrase family.</text>
</comment>
<dbReference type="Gene3D" id="1.10.443.10">
    <property type="entry name" value="Intergrase catalytic core"/>
    <property type="match status" value="1"/>
</dbReference>
<gene>
    <name evidence="6" type="primary">intA_1</name>
    <name evidence="6" type="ORF">PS862_00056</name>
</gene>
<dbReference type="Gene3D" id="1.10.150.130">
    <property type="match status" value="1"/>
</dbReference>
<dbReference type="InterPro" id="IPR053876">
    <property type="entry name" value="Phage_int_M"/>
</dbReference>
<dbReference type="GO" id="GO:0003677">
    <property type="term" value="F:DNA binding"/>
    <property type="evidence" value="ECO:0007669"/>
    <property type="project" value="UniProtKB-KW"/>
</dbReference>
<dbReference type="Pfam" id="PF00589">
    <property type="entry name" value="Phage_integrase"/>
    <property type="match status" value="1"/>
</dbReference>
<keyword evidence="2" id="KW-0229">DNA integration</keyword>
<protein>
    <submittedName>
        <fullName evidence="6">Prophage integrase IntA</fullName>
    </submittedName>
</protein>
<evidence type="ECO:0000259" key="5">
    <source>
        <dbReference type="PROSITE" id="PS51898"/>
    </source>
</evidence>
<dbReference type="PROSITE" id="PS51898">
    <property type="entry name" value="TYR_RECOMBINASE"/>
    <property type="match status" value="1"/>
</dbReference>
<evidence type="ECO:0000256" key="4">
    <source>
        <dbReference type="ARBA" id="ARBA00023172"/>
    </source>
</evidence>
<organism evidence="6 7">
    <name type="scientific">Pseudomonas fluorescens</name>
    <dbReference type="NCBI Taxonomy" id="294"/>
    <lineage>
        <taxon>Bacteria</taxon>
        <taxon>Pseudomonadati</taxon>
        <taxon>Pseudomonadota</taxon>
        <taxon>Gammaproteobacteria</taxon>
        <taxon>Pseudomonadales</taxon>
        <taxon>Pseudomonadaceae</taxon>
        <taxon>Pseudomonas</taxon>
    </lineage>
</organism>